<keyword evidence="3" id="KW-0560">Oxidoreductase</keyword>
<evidence type="ECO:0000313" key="4">
    <source>
        <dbReference type="EMBL" id="AYG01500.1"/>
    </source>
</evidence>
<gene>
    <name evidence="4" type="ORF">D7I46_10765</name>
</gene>
<dbReference type="Gene3D" id="3.40.50.720">
    <property type="entry name" value="NAD(P)-binding Rossmann-like Domain"/>
    <property type="match status" value="1"/>
</dbReference>
<evidence type="ECO:0000313" key="5">
    <source>
        <dbReference type="Proteomes" id="UP000269374"/>
    </source>
</evidence>
<dbReference type="InterPro" id="IPR002347">
    <property type="entry name" value="SDR_fam"/>
</dbReference>
<dbReference type="PRINTS" id="PR00081">
    <property type="entry name" value="GDHRDH"/>
</dbReference>
<dbReference type="PANTHER" id="PTHR43963:SF6">
    <property type="entry name" value="CHAIN DEHYDROGENASE FAMILY PROTEIN, PUTATIVE (AFU_ORTHOLOGUE AFUA_3G15350)-RELATED"/>
    <property type="match status" value="1"/>
</dbReference>
<reference evidence="4 5" key="1">
    <citation type="submission" date="2018-09" db="EMBL/GenBank/DDBJ databases">
        <title>Genome sequencing of strain 1JSPR-7.</title>
        <authorList>
            <person name="Heo J."/>
            <person name="Kim S.-J."/>
            <person name="Kwon S.-W."/>
        </authorList>
    </citation>
    <scope>NUCLEOTIDE SEQUENCE [LARGE SCALE GENOMIC DNA]</scope>
    <source>
        <strain evidence="4 5">1JSPR-7</strain>
    </source>
</reference>
<dbReference type="SUPFAM" id="SSF51735">
    <property type="entry name" value="NAD(P)-binding Rossmann-fold domains"/>
    <property type="match status" value="1"/>
</dbReference>
<organism evidence="4 5">
    <name type="scientific">Lactococcus allomyrinae</name>
    <dbReference type="NCBI Taxonomy" id="2419773"/>
    <lineage>
        <taxon>Bacteria</taxon>
        <taxon>Bacillati</taxon>
        <taxon>Bacillota</taxon>
        <taxon>Bacilli</taxon>
        <taxon>Lactobacillales</taxon>
        <taxon>Streptococcaceae</taxon>
        <taxon>Lactococcus</taxon>
    </lineage>
</organism>
<protein>
    <submittedName>
        <fullName evidence="4">SDR family NAD(P)-dependent oxidoreductase</fullName>
    </submittedName>
</protein>
<evidence type="ECO:0000256" key="2">
    <source>
        <dbReference type="ARBA" id="ARBA00022857"/>
    </source>
</evidence>
<dbReference type="KEGG" id="lact:D7I46_10765"/>
<keyword evidence="5" id="KW-1185">Reference proteome</keyword>
<dbReference type="PANTHER" id="PTHR43963">
    <property type="entry name" value="CARBONYL REDUCTASE 1-RELATED"/>
    <property type="match status" value="1"/>
</dbReference>
<evidence type="ECO:0000256" key="3">
    <source>
        <dbReference type="ARBA" id="ARBA00023002"/>
    </source>
</evidence>
<name>A0A387BKL2_9LACT</name>
<comment type="similarity">
    <text evidence="1">Belongs to the short-chain dehydrogenases/reductases (SDR) family.</text>
</comment>
<evidence type="ECO:0000256" key="1">
    <source>
        <dbReference type="ARBA" id="ARBA00006484"/>
    </source>
</evidence>
<dbReference type="OrthoDB" id="5786478at2"/>
<sequence length="261" mass="27896">MKALITGANKGIGFAIAQNLGKRGYDILLGARDEARGQEAVAKLQADGLSATFVKVDLNDLEGLASLSDLSDIDILVNNAGIAGNIATEKGALDMSKSPFDYTTADLQETLNTNFLGTHAVITNLLDSLSADAKILNVTIPVSQKYWMPLAYVTSKAAQNAMTFAFGHQFEKDKSKRQIFGIMPGAIATDLNGATAGEGGMVRTPYEAAENITSFLFDGKNHNAELINFDGTVIDNYEPGLMGKNLKDIAKNGLKRKFGKK</sequence>
<dbReference type="AlphaFoldDB" id="A0A387BKL2"/>
<dbReference type="Proteomes" id="UP000269374">
    <property type="component" value="Chromosome"/>
</dbReference>
<dbReference type="GO" id="GO:0016491">
    <property type="term" value="F:oxidoreductase activity"/>
    <property type="evidence" value="ECO:0007669"/>
    <property type="project" value="UniProtKB-KW"/>
</dbReference>
<dbReference type="InterPro" id="IPR036291">
    <property type="entry name" value="NAD(P)-bd_dom_sf"/>
</dbReference>
<dbReference type="EMBL" id="CP032627">
    <property type="protein sequence ID" value="AYG01500.1"/>
    <property type="molecule type" value="Genomic_DNA"/>
</dbReference>
<keyword evidence="2" id="KW-0521">NADP</keyword>
<dbReference type="Pfam" id="PF00106">
    <property type="entry name" value="adh_short"/>
    <property type="match status" value="1"/>
</dbReference>
<proteinExistence type="inferred from homology"/>
<accession>A0A387BKL2</accession>
<dbReference type="RefSeq" id="WP_120772870.1">
    <property type="nucleotide sequence ID" value="NZ_CP032627.1"/>
</dbReference>